<evidence type="ECO:0000256" key="1">
    <source>
        <dbReference type="ARBA" id="ARBA00000085"/>
    </source>
</evidence>
<dbReference type="GO" id="GO:0046983">
    <property type="term" value="F:protein dimerization activity"/>
    <property type="evidence" value="ECO:0007669"/>
    <property type="project" value="InterPro"/>
</dbReference>
<keyword evidence="8" id="KW-0902">Two-component regulatory system</keyword>
<name>A0A0K1RDE7_9CORY</name>
<evidence type="ECO:0000256" key="2">
    <source>
        <dbReference type="ARBA" id="ARBA00012438"/>
    </source>
</evidence>
<dbReference type="PIRSF" id="PIRSF037434">
    <property type="entry name" value="STHK_ChrS"/>
    <property type="match status" value="1"/>
</dbReference>
<evidence type="ECO:0000256" key="9">
    <source>
        <dbReference type="SAM" id="Phobius"/>
    </source>
</evidence>
<keyword evidence="9" id="KW-0472">Membrane</keyword>
<evidence type="ECO:0000313" key="11">
    <source>
        <dbReference type="EMBL" id="AKV59460.1"/>
    </source>
</evidence>
<keyword evidence="12" id="KW-1185">Reference proteome</keyword>
<protein>
    <recommendedName>
        <fullName evidence="2">histidine kinase</fullName>
        <ecNumber evidence="2">2.7.13.3</ecNumber>
    </recommendedName>
</protein>
<sequence length="365" mass="38287">MKTTNRILVLLSVSLHVLTAVLLGVGLLSASQGEALNSVTLLLVAAFAAVYLAGTVWAHQGREVSRAASYAWLALIVALWAALGVRTSAFVWLEFPLVILAQLLLPSGLGLSVAAALLGATLARTVPDAGWAGFIGPTIGTLLAVFIVYAYQALRQETEMYKELEHAAGVAEERARLSREVHDTMAQGLSSIVLLGRALDKQLGDNEEARATLDTIRATASENLAAARRFVAVNAPPAAPLPTRLHELAASAEERQRALGRTLRVQVNADTDVPEPAASVIERVVREGVSNIERHSRADLAVITVDVSGDGSGGVATVDVYDNGDGIIGEEGFGIKGLRARLAEVGGTLTIDGSVLAASVPVEEQ</sequence>
<proteinExistence type="predicted"/>
<dbReference type="SUPFAM" id="SSF55874">
    <property type="entry name" value="ATPase domain of HSP90 chaperone/DNA topoisomerase II/histidine kinase"/>
    <property type="match status" value="1"/>
</dbReference>
<accession>A0A0K1RDE7</accession>
<dbReference type="EC" id="2.7.13.3" evidence="2"/>
<evidence type="ECO:0000313" key="12">
    <source>
        <dbReference type="Proteomes" id="UP000060016"/>
    </source>
</evidence>
<dbReference type="InterPro" id="IPR050482">
    <property type="entry name" value="Sensor_HK_TwoCompSys"/>
</dbReference>
<dbReference type="Gene3D" id="3.30.565.10">
    <property type="entry name" value="Histidine kinase-like ATPase, C-terminal domain"/>
    <property type="match status" value="1"/>
</dbReference>
<evidence type="ECO:0000259" key="10">
    <source>
        <dbReference type="Pfam" id="PF07730"/>
    </source>
</evidence>
<dbReference type="RefSeq" id="WP_052205751.1">
    <property type="nucleotide sequence ID" value="NZ_CP012342.1"/>
</dbReference>
<dbReference type="GO" id="GO:0016020">
    <property type="term" value="C:membrane"/>
    <property type="evidence" value="ECO:0007669"/>
    <property type="project" value="InterPro"/>
</dbReference>
<evidence type="ECO:0000256" key="6">
    <source>
        <dbReference type="ARBA" id="ARBA00022777"/>
    </source>
</evidence>
<dbReference type="KEGG" id="crie:AK829_10340"/>
<evidence type="ECO:0000256" key="5">
    <source>
        <dbReference type="ARBA" id="ARBA00022741"/>
    </source>
</evidence>
<feature type="domain" description="Signal transduction histidine kinase subgroup 3 dimerisation and phosphoacceptor" evidence="10">
    <location>
        <begin position="173"/>
        <end position="237"/>
    </location>
</feature>
<keyword evidence="3" id="KW-0597">Phosphoprotein</keyword>
<dbReference type="AlphaFoldDB" id="A0A0K1RDE7"/>
<dbReference type="InterPro" id="IPR011712">
    <property type="entry name" value="Sig_transdc_His_kin_sub3_dim/P"/>
</dbReference>
<comment type="catalytic activity">
    <reaction evidence="1">
        <text>ATP + protein L-histidine = ADP + protein N-phospho-L-histidine.</text>
        <dbReference type="EC" id="2.7.13.3"/>
    </reaction>
</comment>
<dbReference type="PANTHER" id="PTHR24421:SF10">
    <property type="entry name" value="NITRATE_NITRITE SENSOR PROTEIN NARQ"/>
    <property type="match status" value="1"/>
</dbReference>
<dbReference type="GO" id="GO:0000155">
    <property type="term" value="F:phosphorelay sensor kinase activity"/>
    <property type="evidence" value="ECO:0007669"/>
    <property type="project" value="InterPro"/>
</dbReference>
<dbReference type="EMBL" id="CP012342">
    <property type="protein sequence ID" value="AKV59460.1"/>
    <property type="molecule type" value="Genomic_DNA"/>
</dbReference>
<organism evidence="11 12">
    <name type="scientific">Corynebacterium riegelii</name>
    <dbReference type="NCBI Taxonomy" id="156976"/>
    <lineage>
        <taxon>Bacteria</taxon>
        <taxon>Bacillati</taxon>
        <taxon>Actinomycetota</taxon>
        <taxon>Actinomycetes</taxon>
        <taxon>Mycobacteriales</taxon>
        <taxon>Corynebacteriaceae</taxon>
        <taxon>Corynebacterium</taxon>
    </lineage>
</organism>
<dbReference type="Proteomes" id="UP000060016">
    <property type="component" value="Chromosome"/>
</dbReference>
<evidence type="ECO:0000256" key="4">
    <source>
        <dbReference type="ARBA" id="ARBA00022679"/>
    </source>
</evidence>
<dbReference type="GO" id="GO:0005524">
    <property type="term" value="F:ATP binding"/>
    <property type="evidence" value="ECO:0007669"/>
    <property type="project" value="UniProtKB-KW"/>
</dbReference>
<keyword evidence="6 11" id="KW-0418">Kinase</keyword>
<keyword evidence="5" id="KW-0547">Nucleotide-binding</keyword>
<keyword evidence="4" id="KW-0808">Transferase</keyword>
<reference evidence="11 12" key="1">
    <citation type="submission" date="2015-08" db="EMBL/GenBank/DDBJ databases">
        <authorList>
            <person name="Babu N.S."/>
            <person name="Beckwith C.J."/>
            <person name="Beseler K.G."/>
            <person name="Brison A."/>
            <person name="Carone J.V."/>
            <person name="Caskin T.P."/>
            <person name="Diamond M."/>
            <person name="Durham M.E."/>
            <person name="Foxe J.M."/>
            <person name="Go M."/>
            <person name="Henderson B.A."/>
            <person name="Jones I.B."/>
            <person name="McGettigan J.A."/>
            <person name="Micheletti S.J."/>
            <person name="Nasrallah M.E."/>
            <person name="Ortiz D."/>
            <person name="Piller C.R."/>
            <person name="Privatt S.R."/>
            <person name="Schneider S.L."/>
            <person name="Sharp S."/>
            <person name="Smith T.C."/>
            <person name="Stanton J.D."/>
            <person name="Ullery H.E."/>
            <person name="Wilson R.J."/>
            <person name="Serrano M.G."/>
            <person name="Buck G."/>
            <person name="Lee V."/>
            <person name="Wang Y."/>
            <person name="Carvalho R."/>
            <person name="Voegtly L."/>
            <person name="Shi R."/>
            <person name="Duckworth R."/>
            <person name="Johnson A."/>
            <person name="Loviza R."/>
            <person name="Walstead R."/>
            <person name="Shah Z."/>
            <person name="Kiflezghi M."/>
            <person name="Wade K."/>
            <person name="Ball S.L."/>
            <person name="Bradley K.W."/>
            <person name="Asai D.J."/>
            <person name="Bowman C.A."/>
            <person name="Russell D.A."/>
            <person name="Pope W.H."/>
            <person name="Jacobs-Sera D."/>
            <person name="Hendrix R.W."/>
            <person name="Hatfull G.F."/>
        </authorList>
    </citation>
    <scope>NUCLEOTIDE SEQUENCE [LARGE SCALE GENOMIC DNA]</scope>
    <source>
        <strain evidence="11 12">PUDD_83A45</strain>
    </source>
</reference>
<dbReference type="Pfam" id="PF07730">
    <property type="entry name" value="HisKA_3"/>
    <property type="match status" value="1"/>
</dbReference>
<evidence type="ECO:0000256" key="7">
    <source>
        <dbReference type="ARBA" id="ARBA00022840"/>
    </source>
</evidence>
<feature type="transmembrane region" description="Helical" evidence="9">
    <location>
        <begin position="70"/>
        <end position="93"/>
    </location>
</feature>
<dbReference type="STRING" id="156976.AK829_10340"/>
<feature type="transmembrane region" description="Helical" evidence="9">
    <location>
        <begin position="40"/>
        <end position="58"/>
    </location>
</feature>
<feature type="transmembrane region" description="Helical" evidence="9">
    <location>
        <begin position="131"/>
        <end position="151"/>
    </location>
</feature>
<dbReference type="InterPro" id="IPR036890">
    <property type="entry name" value="HATPase_C_sf"/>
</dbReference>
<keyword evidence="7" id="KW-0067">ATP-binding</keyword>
<keyword evidence="9" id="KW-0812">Transmembrane</keyword>
<gene>
    <name evidence="11" type="ORF">AK829_10340</name>
</gene>
<evidence type="ECO:0000256" key="3">
    <source>
        <dbReference type="ARBA" id="ARBA00022553"/>
    </source>
</evidence>
<feature type="transmembrane region" description="Helical" evidence="9">
    <location>
        <begin position="99"/>
        <end position="119"/>
    </location>
</feature>
<dbReference type="Gene3D" id="1.20.5.1930">
    <property type="match status" value="1"/>
</dbReference>
<dbReference type="PATRIC" id="fig|156976.3.peg.2083"/>
<dbReference type="CDD" id="cd16917">
    <property type="entry name" value="HATPase_UhpB-NarQ-NarX-like"/>
    <property type="match status" value="1"/>
</dbReference>
<evidence type="ECO:0000256" key="8">
    <source>
        <dbReference type="ARBA" id="ARBA00023012"/>
    </source>
</evidence>
<dbReference type="PANTHER" id="PTHR24421">
    <property type="entry name" value="NITRATE/NITRITE SENSOR PROTEIN NARX-RELATED"/>
    <property type="match status" value="1"/>
</dbReference>
<dbReference type="InterPro" id="IPR017205">
    <property type="entry name" value="Sig_transdc_His_kinase_ChrS"/>
</dbReference>
<keyword evidence="9" id="KW-1133">Transmembrane helix</keyword>